<dbReference type="Gene3D" id="3.40.50.1980">
    <property type="entry name" value="Nitrogenase molybdenum iron protein domain"/>
    <property type="match status" value="1"/>
</dbReference>
<dbReference type="KEGG" id="mgik:GO620_008920"/>
<sequence length="192" mass="21606">MGNDFAVFFASIMVSGGQEIMDLAIQGLSEEDANPRFIEELQDRVDIVQHKLKFIERKPSVAFINTLDFTEHAGNSLLRLISAAGGMMVNTNLYSGSAWESLIETNPEIIVVAPQNNTIEDTMKQMTSLLDQKGFSELAAVKNNRVYIADGNQYFYQPRARIVDSLEILAEIINPKQFIFGYEGQGWVRFDM</sequence>
<proteinExistence type="predicted"/>
<dbReference type="PANTHER" id="PTHR42860:SF1">
    <property type="entry name" value="VITAMIN B12-BINDING PROTEIN"/>
    <property type="match status" value="1"/>
</dbReference>
<dbReference type="Pfam" id="PF01497">
    <property type="entry name" value="Peripla_BP_2"/>
    <property type="match status" value="1"/>
</dbReference>
<gene>
    <name evidence="1" type="ORF">GO620_008920</name>
</gene>
<evidence type="ECO:0000313" key="1">
    <source>
        <dbReference type="EMBL" id="QQL48317.1"/>
    </source>
</evidence>
<accession>A0A6I4I4Z0</accession>
<dbReference type="InterPro" id="IPR002491">
    <property type="entry name" value="ABC_transptr_periplasmic_BD"/>
</dbReference>
<dbReference type="Proteomes" id="UP000429232">
    <property type="component" value="Chromosome"/>
</dbReference>
<protein>
    <submittedName>
        <fullName evidence="1">ABC transporter substrate-binding protein</fullName>
    </submittedName>
</protein>
<dbReference type="InterPro" id="IPR051030">
    <property type="entry name" value="Vitamin_B12-ABC_binding"/>
</dbReference>
<evidence type="ECO:0000313" key="2">
    <source>
        <dbReference type="Proteomes" id="UP000429232"/>
    </source>
</evidence>
<keyword evidence="2" id="KW-1185">Reference proteome</keyword>
<dbReference type="PROSITE" id="PS50983">
    <property type="entry name" value="FE_B12_PBP"/>
    <property type="match status" value="1"/>
</dbReference>
<organism evidence="1 2">
    <name type="scientific">Mucilaginibacter ginkgonis</name>
    <dbReference type="NCBI Taxonomy" id="2682091"/>
    <lineage>
        <taxon>Bacteria</taxon>
        <taxon>Pseudomonadati</taxon>
        <taxon>Bacteroidota</taxon>
        <taxon>Sphingobacteriia</taxon>
        <taxon>Sphingobacteriales</taxon>
        <taxon>Sphingobacteriaceae</taxon>
        <taxon>Mucilaginibacter</taxon>
    </lineage>
</organism>
<name>A0A6I4I4Z0_9SPHI</name>
<dbReference type="EMBL" id="CP066775">
    <property type="protein sequence ID" value="QQL48317.1"/>
    <property type="molecule type" value="Genomic_DNA"/>
</dbReference>
<dbReference type="SUPFAM" id="SSF53807">
    <property type="entry name" value="Helical backbone' metal receptor"/>
    <property type="match status" value="1"/>
</dbReference>
<dbReference type="RefSeq" id="WP_157525877.1">
    <property type="nucleotide sequence ID" value="NZ_CP066775.1"/>
</dbReference>
<reference evidence="1 2" key="1">
    <citation type="submission" date="2020-12" db="EMBL/GenBank/DDBJ databases">
        <title>HMF7856_wgs.fasta genome submission.</title>
        <authorList>
            <person name="Kang H."/>
            <person name="Kim H."/>
            <person name="Joh K."/>
        </authorList>
    </citation>
    <scope>NUCLEOTIDE SEQUENCE [LARGE SCALE GENOMIC DNA]</scope>
    <source>
        <strain evidence="1 2">HMF7856</strain>
    </source>
</reference>
<dbReference type="PANTHER" id="PTHR42860">
    <property type="entry name" value="VITAMIN B12-BINDING PROTEIN"/>
    <property type="match status" value="1"/>
</dbReference>
<dbReference type="AlphaFoldDB" id="A0A6I4I4Z0"/>